<dbReference type="PANTHER" id="PTHR16222:SF12">
    <property type="entry name" value="ADP-RIBOSYLGLYCOHYDROLASE-RELATED"/>
    <property type="match status" value="1"/>
</dbReference>
<dbReference type="Proteomes" id="UP000052020">
    <property type="component" value="Unassembled WGS sequence"/>
</dbReference>
<dbReference type="InterPro" id="IPR036705">
    <property type="entry name" value="Ribosyl_crysJ1_sf"/>
</dbReference>
<reference evidence="2 3" key="1">
    <citation type="journal article" date="2015" name="Microbiome">
        <title>Genomic resolution of linkages in carbon, nitrogen, and sulfur cycling among widespread estuary sediment bacteria.</title>
        <authorList>
            <person name="Baker B.J."/>
            <person name="Lazar C.S."/>
            <person name="Teske A.P."/>
            <person name="Dick G.J."/>
        </authorList>
    </citation>
    <scope>NUCLEOTIDE SEQUENCE [LARGE SCALE GENOMIC DNA]</scope>
    <source>
        <strain evidence="2">DG_56</strain>
    </source>
</reference>
<sequence>MFDNLGRSQNPAPRRRLVNSRLARLAALVACGGGLLAATARPSGAAYRLLSPRRYLDRVHGGWLGQAIGVTMGAPYEFRIKFPGPELTYYKDLPDGCRDQDDLYVELVALVALERHGCNVTPRALAQEWLTYLRPEVLWAANRIAYECFQRGVWPPDSGRPPANKRFQSIDAQIEADIWGLIAPGMPDTARRLAERAGSLTNSGTGADGARFVATAYSLAFFEHDPRALVRSALGSIHPDSDYAQMVRDILDWHAEMPDWREARRRLDDKYSERYGGISALINSGAVIIGLLYGRGDFERTILIATMAGWDADCNPSTAGGIVGTMIGASRIPLRWKQPIKDAYHNQSALPRLPKEFSISDLAARTAAIGERVIVAHGGRVIERGDCIAYAVLRQPVRAGPAERD</sequence>
<dbReference type="EMBL" id="LIZY01000143">
    <property type="protein sequence ID" value="KPJ61827.1"/>
    <property type="molecule type" value="Genomic_DNA"/>
</dbReference>
<evidence type="ECO:0000256" key="1">
    <source>
        <dbReference type="PIRSR" id="PIRSR605502-1"/>
    </source>
</evidence>
<evidence type="ECO:0000313" key="3">
    <source>
        <dbReference type="Proteomes" id="UP000052020"/>
    </source>
</evidence>
<dbReference type="Pfam" id="PF03747">
    <property type="entry name" value="ADP_ribosyl_GH"/>
    <property type="match status" value="1"/>
</dbReference>
<comment type="caution">
    <text evidence="2">The sequence shown here is derived from an EMBL/GenBank/DDBJ whole genome shotgun (WGS) entry which is preliminary data.</text>
</comment>
<feature type="binding site" evidence="1">
    <location>
        <position position="311"/>
    </location>
    <ligand>
        <name>Mg(2+)</name>
        <dbReference type="ChEBI" id="CHEBI:18420"/>
        <label>1</label>
    </ligand>
</feature>
<dbReference type="SUPFAM" id="SSF101478">
    <property type="entry name" value="ADP-ribosylglycohydrolase"/>
    <property type="match status" value="1"/>
</dbReference>
<dbReference type="AlphaFoldDB" id="A0A0S7XI47"/>
<dbReference type="InterPro" id="IPR005502">
    <property type="entry name" value="Ribosyl_crysJ1"/>
</dbReference>
<organism evidence="2 3">
    <name type="scientific">candidate division KD3-62 bacterium DG_56</name>
    <dbReference type="NCBI Taxonomy" id="1704032"/>
    <lineage>
        <taxon>Bacteria</taxon>
        <taxon>candidate division KD3-62</taxon>
    </lineage>
</organism>
<keyword evidence="1" id="KW-0479">Metal-binding</keyword>
<comment type="cofactor">
    <cofactor evidence="1">
        <name>Mg(2+)</name>
        <dbReference type="ChEBI" id="CHEBI:18420"/>
    </cofactor>
    <text evidence="1">Binds 2 magnesium ions per subunit.</text>
</comment>
<proteinExistence type="predicted"/>
<evidence type="ECO:0008006" key="4">
    <source>
        <dbReference type="Google" id="ProtNLM"/>
    </source>
</evidence>
<gene>
    <name evidence="2" type="ORF">AMK68_05655</name>
</gene>
<dbReference type="Gene3D" id="1.10.4080.10">
    <property type="entry name" value="ADP-ribosylation/Crystallin J1"/>
    <property type="match status" value="1"/>
</dbReference>
<accession>A0A0S7XI47</accession>
<name>A0A0S7XI47_9BACT</name>
<evidence type="ECO:0000313" key="2">
    <source>
        <dbReference type="EMBL" id="KPJ61827.1"/>
    </source>
</evidence>
<dbReference type="PANTHER" id="PTHR16222">
    <property type="entry name" value="ADP-RIBOSYLGLYCOHYDROLASE"/>
    <property type="match status" value="1"/>
</dbReference>
<keyword evidence="1" id="KW-0460">Magnesium</keyword>
<dbReference type="GO" id="GO:0046872">
    <property type="term" value="F:metal ion binding"/>
    <property type="evidence" value="ECO:0007669"/>
    <property type="project" value="UniProtKB-KW"/>
</dbReference>
<protein>
    <recommendedName>
        <fullName evidence="4">Crystallin</fullName>
    </recommendedName>
</protein>
<feature type="binding site" evidence="1">
    <location>
        <position position="313"/>
    </location>
    <ligand>
        <name>Mg(2+)</name>
        <dbReference type="ChEBI" id="CHEBI:18420"/>
        <label>1</label>
    </ligand>
</feature>
<dbReference type="InterPro" id="IPR050792">
    <property type="entry name" value="ADP-ribosylglycohydrolase"/>
</dbReference>